<reference evidence="6 7" key="1">
    <citation type="submission" date="2013-11" db="EMBL/GenBank/DDBJ databases">
        <title>The Genome Sequence of Phytophthora parasitica P1976.</title>
        <authorList>
            <consortium name="The Broad Institute Genomics Platform"/>
            <person name="Russ C."/>
            <person name="Tyler B."/>
            <person name="Panabieres F."/>
            <person name="Shan W."/>
            <person name="Tripathy S."/>
            <person name="Grunwald N."/>
            <person name="Machado M."/>
            <person name="Johnson C.S."/>
            <person name="Walker B."/>
            <person name="Young S."/>
            <person name="Zeng Q."/>
            <person name="Gargeya S."/>
            <person name="Fitzgerald M."/>
            <person name="Haas B."/>
            <person name="Abouelleil A."/>
            <person name="Allen A.W."/>
            <person name="Alvarado L."/>
            <person name="Arachchi H.M."/>
            <person name="Berlin A.M."/>
            <person name="Chapman S.B."/>
            <person name="Gainer-Dewar J."/>
            <person name="Goldberg J."/>
            <person name="Griggs A."/>
            <person name="Gujja S."/>
            <person name="Hansen M."/>
            <person name="Howarth C."/>
            <person name="Imamovic A."/>
            <person name="Ireland A."/>
            <person name="Larimer J."/>
            <person name="McCowan C."/>
            <person name="Murphy C."/>
            <person name="Pearson M."/>
            <person name="Poon T.W."/>
            <person name="Priest M."/>
            <person name="Roberts A."/>
            <person name="Saif S."/>
            <person name="Shea T."/>
            <person name="Sisk P."/>
            <person name="Sykes S."/>
            <person name="Wortman J."/>
            <person name="Nusbaum C."/>
            <person name="Birren B."/>
        </authorList>
    </citation>
    <scope>NUCLEOTIDE SEQUENCE [LARGE SCALE GENOMIC DNA]</scope>
    <source>
        <strain evidence="6 7">P1976</strain>
    </source>
</reference>
<sequence>MVKLFCAIVGVAGSAFSVRVDDESDSVDDLKKAIKAENSATITCDAKDLQLFLAKAEDNAWLSSLTEDVKELKKGKKTALVEALTHEDKELQGESGLKKVLAGMLPPSTDEIHVLVVVPDGSTAPEKKRKRKRMEDEDAPDAWIKAIKDEQVTELPLTCEDLREHLQRPLHVKVPVNDRLFLIVSTKNTTGELSSILDKVFEPDPRKTLSDITAGILGSVIDPLGSGSEFATEDTYHHLWDSLIAMLLRRVSNGKFRRNTNASTSTGLYRPDLCFYYKNSNVCVVRGEEKASGELQVPVRELHENLTWRYDAAPYVFGYAAVGLQVCLVAIRKDEMTERGAKVEIIETYDLGDLNGRLSFFLALLNLSTLFRPVVDLIEPLDILEYGTIERDSGVQITFAEDCVVKTYPQNMPSDDIIRNLKELHRRMKKHSVPNVVELKNTNMKKKYVKLAPVGRLSPPENVHQLLMALRDILKALVAMHAINLMHRDLRWENVLRYRDEGDKWFLIDFDEGTSSPAAKVGHLKAESHAPEILSSTHTVMVDIWSVGFLLKTSPIQDLSPELESLKAQCLQKSPSNRPSAESLLKVVESLIES</sequence>
<feature type="chain" id="PRO_5001753556" evidence="4">
    <location>
        <begin position="18"/>
        <end position="594"/>
    </location>
</feature>
<evidence type="ECO:0000313" key="7">
    <source>
        <dbReference type="Proteomes" id="UP000028582"/>
    </source>
</evidence>
<keyword evidence="3" id="KW-0964">Secreted</keyword>
<dbReference type="SUPFAM" id="SSF56112">
    <property type="entry name" value="Protein kinase-like (PK-like)"/>
    <property type="match status" value="1"/>
</dbReference>
<keyword evidence="6" id="KW-0723">Serine/threonine-protein kinase</keyword>
<dbReference type="InterPro" id="IPR000719">
    <property type="entry name" value="Prot_kinase_dom"/>
</dbReference>
<dbReference type="Gene3D" id="1.10.510.10">
    <property type="entry name" value="Transferase(Phosphotransferase) domain 1"/>
    <property type="match status" value="1"/>
</dbReference>
<dbReference type="Proteomes" id="UP000028582">
    <property type="component" value="Unassembled WGS sequence"/>
</dbReference>
<evidence type="ECO:0000313" key="6">
    <source>
        <dbReference type="EMBL" id="ETO71770.1"/>
    </source>
</evidence>
<protein>
    <submittedName>
        <fullName evidence="6">Serine/threonine protein kinase</fullName>
    </submittedName>
</protein>
<comment type="subcellular location">
    <subcellularLocation>
        <location evidence="1">Host cell</location>
    </subcellularLocation>
    <subcellularLocation>
        <location evidence="2">Secreted</location>
    </subcellularLocation>
</comment>
<evidence type="ECO:0000256" key="1">
    <source>
        <dbReference type="ARBA" id="ARBA00004340"/>
    </source>
</evidence>
<keyword evidence="4" id="KW-0732">Signal</keyword>
<dbReference type="PANTHER" id="PTHR44305:SF24">
    <property type="entry name" value="TYROSINE-PROTEIN KINASE C03B1.5-RELATED"/>
    <property type="match status" value="1"/>
</dbReference>
<dbReference type="EMBL" id="ANJA01002143">
    <property type="protein sequence ID" value="ETO71770.1"/>
    <property type="molecule type" value="Genomic_DNA"/>
</dbReference>
<evidence type="ECO:0000256" key="2">
    <source>
        <dbReference type="ARBA" id="ARBA00004613"/>
    </source>
</evidence>
<evidence type="ECO:0000259" key="5">
    <source>
        <dbReference type="PROSITE" id="PS50011"/>
    </source>
</evidence>
<feature type="domain" description="Protein kinase" evidence="5">
    <location>
        <begin position="349"/>
        <end position="592"/>
    </location>
</feature>
<dbReference type="GO" id="GO:0005576">
    <property type="term" value="C:extracellular region"/>
    <property type="evidence" value="ECO:0007669"/>
    <property type="project" value="UniProtKB-SubCell"/>
</dbReference>
<evidence type="ECO:0000256" key="3">
    <source>
        <dbReference type="ARBA" id="ARBA00022525"/>
    </source>
</evidence>
<dbReference type="GO" id="GO:0043657">
    <property type="term" value="C:host cell"/>
    <property type="evidence" value="ECO:0007669"/>
    <property type="project" value="UniProtKB-SubCell"/>
</dbReference>
<keyword evidence="6" id="KW-0808">Transferase</keyword>
<dbReference type="AlphaFoldDB" id="A0A080ZYQ9"/>
<evidence type="ECO:0000256" key="4">
    <source>
        <dbReference type="SAM" id="SignalP"/>
    </source>
</evidence>
<dbReference type="GO" id="GO:0005524">
    <property type="term" value="F:ATP binding"/>
    <property type="evidence" value="ECO:0007669"/>
    <property type="project" value="InterPro"/>
</dbReference>
<dbReference type="OrthoDB" id="2379186at2759"/>
<gene>
    <name evidence="6" type="ORF">F444_11957</name>
</gene>
<dbReference type="InterPro" id="IPR053083">
    <property type="entry name" value="TF_kinase-domain_protein"/>
</dbReference>
<organism evidence="6 7">
    <name type="scientific">Phytophthora nicotianae P1976</name>
    <dbReference type="NCBI Taxonomy" id="1317066"/>
    <lineage>
        <taxon>Eukaryota</taxon>
        <taxon>Sar</taxon>
        <taxon>Stramenopiles</taxon>
        <taxon>Oomycota</taxon>
        <taxon>Peronosporomycetes</taxon>
        <taxon>Peronosporales</taxon>
        <taxon>Peronosporaceae</taxon>
        <taxon>Phytophthora</taxon>
    </lineage>
</organism>
<dbReference type="SMART" id="SM00220">
    <property type="entry name" value="S_TKc"/>
    <property type="match status" value="1"/>
</dbReference>
<dbReference type="InterPro" id="IPR011009">
    <property type="entry name" value="Kinase-like_dom_sf"/>
</dbReference>
<dbReference type="InterPro" id="IPR045379">
    <property type="entry name" value="Crinkler_N"/>
</dbReference>
<accession>A0A080ZYQ9</accession>
<dbReference type="Pfam" id="PF20147">
    <property type="entry name" value="Crinkler"/>
    <property type="match status" value="1"/>
</dbReference>
<keyword evidence="6" id="KW-0418">Kinase</keyword>
<name>A0A080ZYQ9_PHYNI</name>
<proteinExistence type="predicted"/>
<dbReference type="PANTHER" id="PTHR44305">
    <property type="entry name" value="SI:DKEY-192D15.2-RELATED"/>
    <property type="match status" value="1"/>
</dbReference>
<feature type="signal peptide" evidence="4">
    <location>
        <begin position="1"/>
        <end position="17"/>
    </location>
</feature>
<comment type="caution">
    <text evidence="6">The sequence shown here is derived from an EMBL/GenBank/DDBJ whole genome shotgun (WGS) entry which is preliminary data.</text>
</comment>
<dbReference type="PROSITE" id="PS50011">
    <property type="entry name" value="PROTEIN_KINASE_DOM"/>
    <property type="match status" value="1"/>
</dbReference>
<dbReference type="GO" id="GO:0004674">
    <property type="term" value="F:protein serine/threonine kinase activity"/>
    <property type="evidence" value="ECO:0007669"/>
    <property type="project" value="UniProtKB-KW"/>
</dbReference>
<dbReference type="Pfam" id="PF00069">
    <property type="entry name" value="Pkinase"/>
    <property type="match status" value="1"/>
</dbReference>